<dbReference type="FunFam" id="3.50.30.30:FF:000009">
    <property type="entry name" value="Carboxypeptidase Q"/>
    <property type="match status" value="1"/>
</dbReference>
<evidence type="ECO:0000256" key="13">
    <source>
        <dbReference type="ARBA" id="ARBA00022833"/>
    </source>
</evidence>
<sequence length="459" mass="48826">MVRSPLFAAFALAAIAAPVPVSLSAQAPEAIPAKYAEVANRIIAAAQADSAGAWNRIAELTDRFGHRLSGSKALEDAIIWTAAMMEKDGLANVKREKVMVPHWVRGAESLELVAPRRQLLPMLGLGGSIATPAAGITAEVMVVASFEELTQRAAEAKGKIVLYDAEWRDYGYNGSFRRLGAIAAAKVGAVASLARAAGPYSMRTPHTGSMSYDSTVKKIPHASVTSEDAMMMRRMINRGDKVRVTLKMSAKMLPDAQSHNVMGELRGREKPNEIVVMGGHIDSWDVGQGAMDDAGGVVIAWEAIRLLKKLGLTPRRTIRAVGWTNEENGMRGGNAYRDAHQNETHQLAIESDGGVFSPLGFGFSGSPGGRAIVTAIGSLLSPINAGKIEASGGGADIGPIMATGVPGMGLNVDGSRYFWFHHTDADTPDKLDRAEVQRCVAVMAVMAYIAADIEQSIPR</sequence>
<dbReference type="RefSeq" id="WP_171226704.1">
    <property type="nucleotide sequence ID" value="NZ_CP053085.1"/>
</dbReference>
<keyword evidence="15" id="KW-0482">Metalloprotease</keyword>
<evidence type="ECO:0000313" key="23">
    <source>
        <dbReference type="EMBL" id="QJR37270.1"/>
    </source>
</evidence>
<dbReference type="Proteomes" id="UP000500938">
    <property type="component" value="Chromosome"/>
</dbReference>
<name>A0A6M4IRD6_9BACT</name>
<evidence type="ECO:0000256" key="21">
    <source>
        <dbReference type="SAM" id="SignalP"/>
    </source>
</evidence>
<keyword evidence="8" id="KW-0645">Protease</keyword>
<keyword evidence="7" id="KW-0121">Carboxypeptidase</keyword>
<dbReference type="GO" id="GO:0043171">
    <property type="term" value="P:peptide catabolic process"/>
    <property type="evidence" value="ECO:0007669"/>
    <property type="project" value="TreeGrafter"/>
</dbReference>
<evidence type="ECO:0000256" key="1">
    <source>
        <dbReference type="ARBA" id="ARBA00004240"/>
    </source>
</evidence>
<dbReference type="GO" id="GO:0046872">
    <property type="term" value="F:metal ion binding"/>
    <property type="evidence" value="ECO:0007669"/>
    <property type="project" value="UniProtKB-KW"/>
</dbReference>
<dbReference type="GO" id="GO:0005764">
    <property type="term" value="C:lysosome"/>
    <property type="evidence" value="ECO:0007669"/>
    <property type="project" value="UniProtKB-SubCell"/>
</dbReference>
<keyword evidence="14" id="KW-0333">Golgi apparatus</keyword>
<keyword evidence="18" id="KW-0458">Lysosome</keyword>
<proteinExistence type="predicted"/>
<protein>
    <recommendedName>
        <fullName evidence="5">Carboxypeptidase Q</fullName>
    </recommendedName>
    <alternativeName>
        <fullName evidence="20">Plasma glutamate carboxypeptidase</fullName>
    </alternativeName>
</protein>
<dbReference type="PANTHER" id="PTHR12053:SF3">
    <property type="entry name" value="CARBOXYPEPTIDASE Q"/>
    <property type="match status" value="1"/>
</dbReference>
<evidence type="ECO:0000256" key="15">
    <source>
        <dbReference type="ARBA" id="ARBA00023049"/>
    </source>
</evidence>
<dbReference type="GO" id="GO:0070573">
    <property type="term" value="F:metallodipeptidase activity"/>
    <property type="evidence" value="ECO:0007669"/>
    <property type="project" value="InterPro"/>
</dbReference>
<evidence type="ECO:0000259" key="22">
    <source>
        <dbReference type="Pfam" id="PF04389"/>
    </source>
</evidence>
<evidence type="ECO:0000256" key="12">
    <source>
        <dbReference type="ARBA" id="ARBA00022824"/>
    </source>
</evidence>
<dbReference type="InterPro" id="IPR039866">
    <property type="entry name" value="CPQ"/>
</dbReference>
<keyword evidence="16" id="KW-0865">Zymogen</keyword>
<keyword evidence="24" id="KW-1185">Reference proteome</keyword>
<evidence type="ECO:0000256" key="5">
    <source>
        <dbReference type="ARBA" id="ARBA00014116"/>
    </source>
</evidence>
<evidence type="ECO:0000256" key="8">
    <source>
        <dbReference type="ARBA" id="ARBA00022670"/>
    </source>
</evidence>
<dbReference type="PANTHER" id="PTHR12053">
    <property type="entry name" value="PROTEASE FAMILY M28 PLASMA GLUTAMATE CARBOXYPEPTIDASE-RELATED"/>
    <property type="match status" value="1"/>
</dbReference>
<evidence type="ECO:0000313" key="24">
    <source>
        <dbReference type="Proteomes" id="UP000500938"/>
    </source>
</evidence>
<organism evidence="23 24">
    <name type="scientific">Gemmatimonas groenlandica</name>
    <dbReference type="NCBI Taxonomy" id="2732249"/>
    <lineage>
        <taxon>Bacteria</taxon>
        <taxon>Pseudomonadati</taxon>
        <taxon>Gemmatimonadota</taxon>
        <taxon>Gemmatimonadia</taxon>
        <taxon>Gemmatimonadales</taxon>
        <taxon>Gemmatimonadaceae</taxon>
        <taxon>Gemmatimonas</taxon>
    </lineage>
</organism>
<comment type="subunit">
    <text evidence="19">Homodimer. The monomeric form is inactive while the homodimer is active.</text>
</comment>
<evidence type="ECO:0000256" key="19">
    <source>
        <dbReference type="ARBA" id="ARBA00025833"/>
    </source>
</evidence>
<evidence type="ECO:0000256" key="20">
    <source>
        <dbReference type="ARBA" id="ARBA00033328"/>
    </source>
</evidence>
<dbReference type="SUPFAM" id="SSF53187">
    <property type="entry name" value="Zn-dependent exopeptidases"/>
    <property type="match status" value="1"/>
</dbReference>
<evidence type="ECO:0000256" key="6">
    <source>
        <dbReference type="ARBA" id="ARBA00022525"/>
    </source>
</evidence>
<comment type="subcellular location">
    <subcellularLocation>
        <location evidence="1">Endoplasmic reticulum</location>
    </subcellularLocation>
    <subcellularLocation>
        <location evidence="3">Golgi apparatus</location>
    </subcellularLocation>
    <subcellularLocation>
        <location evidence="2">Lysosome</location>
    </subcellularLocation>
    <subcellularLocation>
        <location evidence="4">Secreted</location>
    </subcellularLocation>
</comment>
<accession>A0A6M4IRD6</accession>
<keyword evidence="13" id="KW-0862">Zinc</keyword>
<evidence type="ECO:0000256" key="17">
    <source>
        <dbReference type="ARBA" id="ARBA00023180"/>
    </source>
</evidence>
<feature type="chain" id="PRO_5027093069" description="Carboxypeptidase Q" evidence="21">
    <location>
        <begin position="28"/>
        <end position="459"/>
    </location>
</feature>
<keyword evidence="10 21" id="KW-0732">Signal</keyword>
<dbReference type="InterPro" id="IPR007484">
    <property type="entry name" value="Peptidase_M28"/>
</dbReference>
<feature type="signal peptide" evidence="21">
    <location>
        <begin position="1"/>
        <end position="27"/>
    </location>
</feature>
<evidence type="ECO:0000256" key="10">
    <source>
        <dbReference type="ARBA" id="ARBA00022729"/>
    </source>
</evidence>
<evidence type="ECO:0000256" key="2">
    <source>
        <dbReference type="ARBA" id="ARBA00004371"/>
    </source>
</evidence>
<dbReference type="Pfam" id="PF04389">
    <property type="entry name" value="Peptidase_M28"/>
    <property type="match status" value="1"/>
</dbReference>
<dbReference type="KEGG" id="ggr:HKW67_18000"/>
<dbReference type="GO" id="GO:0006508">
    <property type="term" value="P:proteolysis"/>
    <property type="evidence" value="ECO:0007669"/>
    <property type="project" value="UniProtKB-KW"/>
</dbReference>
<evidence type="ECO:0000256" key="18">
    <source>
        <dbReference type="ARBA" id="ARBA00023228"/>
    </source>
</evidence>
<evidence type="ECO:0000256" key="16">
    <source>
        <dbReference type="ARBA" id="ARBA00023145"/>
    </source>
</evidence>
<dbReference type="GO" id="GO:0004180">
    <property type="term" value="F:carboxypeptidase activity"/>
    <property type="evidence" value="ECO:0007669"/>
    <property type="project" value="UniProtKB-KW"/>
</dbReference>
<keyword evidence="9" id="KW-0479">Metal-binding</keyword>
<gene>
    <name evidence="23" type="ORF">HKW67_18000</name>
</gene>
<evidence type="ECO:0000256" key="11">
    <source>
        <dbReference type="ARBA" id="ARBA00022801"/>
    </source>
</evidence>
<evidence type="ECO:0000256" key="14">
    <source>
        <dbReference type="ARBA" id="ARBA00023034"/>
    </source>
</evidence>
<keyword evidence="12" id="KW-0256">Endoplasmic reticulum</keyword>
<keyword evidence="6" id="KW-0964">Secreted</keyword>
<keyword evidence="11 23" id="KW-0378">Hydrolase</keyword>
<evidence type="ECO:0000256" key="3">
    <source>
        <dbReference type="ARBA" id="ARBA00004555"/>
    </source>
</evidence>
<evidence type="ECO:0000256" key="4">
    <source>
        <dbReference type="ARBA" id="ARBA00004613"/>
    </source>
</evidence>
<evidence type="ECO:0000256" key="7">
    <source>
        <dbReference type="ARBA" id="ARBA00022645"/>
    </source>
</evidence>
<dbReference type="EMBL" id="CP053085">
    <property type="protein sequence ID" value="QJR37270.1"/>
    <property type="molecule type" value="Genomic_DNA"/>
</dbReference>
<dbReference type="AlphaFoldDB" id="A0A6M4IRD6"/>
<dbReference type="GO" id="GO:0005615">
    <property type="term" value="C:extracellular space"/>
    <property type="evidence" value="ECO:0007669"/>
    <property type="project" value="TreeGrafter"/>
</dbReference>
<keyword evidence="17" id="KW-0325">Glycoprotein</keyword>
<evidence type="ECO:0000256" key="9">
    <source>
        <dbReference type="ARBA" id="ARBA00022723"/>
    </source>
</evidence>
<dbReference type="Gene3D" id="3.40.630.10">
    <property type="entry name" value="Zn peptidases"/>
    <property type="match status" value="1"/>
</dbReference>
<dbReference type="Gene3D" id="3.50.30.30">
    <property type="match status" value="1"/>
</dbReference>
<feature type="domain" description="Peptidase M28" evidence="22">
    <location>
        <begin position="260"/>
        <end position="445"/>
    </location>
</feature>
<reference evidence="23 24" key="1">
    <citation type="submission" date="2020-05" db="EMBL/GenBank/DDBJ databases">
        <title>Complete genome sequence of Gemmatimonas greenlandica TET16.</title>
        <authorList>
            <person name="Zeng Y."/>
        </authorList>
    </citation>
    <scope>NUCLEOTIDE SEQUENCE [LARGE SCALE GENOMIC DNA]</scope>
    <source>
        <strain evidence="23 24">TET16</strain>
    </source>
</reference>